<organism evidence="1 2">
    <name type="scientific">Algoriella xinjiangensis</name>
    <dbReference type="NCBI Taxonomy" id="684065"/>
    <lineage>
        <taxon>Bacteria</taxon>
        <taxon>Pseudomonadati</taxon>
        <taxon>Bacteroidota</taxon>
        <taxon>Flavobacteriia</taxon>
        <taxon>Flavobacteriales</taxon>
        <taxon>Weeksellaceae</taxon>
        <taxon>Algoriella</taxon>
    </lineage>
</organism>
<dbReference type="OrthoDB" id="6398067at2"/>
<keyword evidence="2" id="KW-1185">Reference proteome</keyword>
<protein>
    <submittedName>
        <fullName evidence="1">Uncharacterized protein</fullName>
    </submittedName>
</protein>
<dbReference type="RefSeq" id="WP_092906309.1">
    <property type="nucleotide sequence ID" value="NZ_FOUZ01000002.1"/>
</dbReference>
<evidence type="ECO:0000313" key="1">
    <source>
        <dbReference type="EMBL" id="SFM77094.1"/>
    </source>
</evidence>
<proteinExistence type="predicted"/>
<reference evidence="2" key="1">
    <citation type="submission" date="2016-10" db="EMBL/GenBank/DDBJ databases">
        <authorList>
            <person name="Varghese N."/>
            <person name="Submissions S."/>
        </authorList>
    </citation>
    <scope>NUCLEOTIDE SEQUENCE [LARGE SCALE GENOMIC DNA]</scope>
    <source>
        <strain evidence="2">XJ109</strain>
    </source>
</reference>
<sequence>MSPQIIETIKDPNFIEIISNTSEVVFDAFLEDGIIKDIPLIGTLYKGINLVSSIQDRLFTKKLYFFLKQLENTDYQKRCQTINQIENDQSFKSKIGHKILFIIDKCEDDEKAELMGFLFKEFLEEKFTYEDFLKLSTLLNTLSITDISLIFTNRNLINYFLKDNPNFYLSSGLFNVRFETFMRNDNRVKKAGEIDAHYTLNKLGIKLIKSLENYYN</sequence>
<dbReference type="EMBL" id="FOUZ01000002">
    <property type="protein sequence ID" value="SFM77094.1"/>
    <property type="molecule type" value="Genomic_DNA"/>
</dbReference>
<evidence type="ECO:0000313" key="2">
    <source>
        <dbReference type="Proteomes" id="UP000199149"/>
    </source>
</evidence>
<dbReference type="AlphaFoldDB" id="A0A1I4TK49"/>
<dbReference type="Proteomes" id="UP000199149">
    <property type="component" value="Unassembled WGS sequence"/>
</dbReference>
<accession>A0A1I4TK49</accession>
<name>A0A1I4TK49_9FLAO</name>
<gene>
    <name evidence="1" type="ORF">SAMN05421738_102237</name>
</gene>